<sequence length="343" mass="39247">MDLGSLLPGSGEDKFLRLPYAERLEKLKPIIVQLYMGNYGPGGKRMTMRHVTEFMKDKYSFHMAQNQLENTLRKWNVRRRILNHEKDDITTALGKRTHAGASISDVTLQEGKPVDKKQLKRHLQDKIRRHVVEPMAPGVLSTWNLPYSALKNSIIRQPDIASPFGDTPLTPNYITVNSPDTTGKSPLAMASPSMQLIRQRFRQDLSNLLLQGQLKELFIKCSEEDRIILTNYMHEFWIHTFVTAKHWGRGPLLWTIDMIAELTLTPPVIPSSATTTPASCFAPSPLPPQDEATFLPTPSQHCRWVIHVTHKQQYASKEEDKMTIKSSHPLEEPWSKHIHFFIT</sequence>
<accession>A0A9W9JR44</accession>
<dbReference type="EMBL" id="JAOPEN010000001">
    <property type="protein sequence ID" value="KAJ4864300.1"/>
    <property type="molecule type" value="Genomic_DNA"/>
</dbReference>
<dbReference type="Pfam" id="PF14420">
    <property type="entry name" value="Clr5"/>
    <property type="match status" value="1"/>
</dbReference>
<feature type="domain" description="Clr5" evidence="1">
    <location>
        <begin position="21"/>
        <end position="78"/>
    </location>
</feature>
<proteinExistence type="predicted"/>
<name>A0A9W9JR44_9HYPO</name>
<gene>
    <name evidence="2" type="ORF">T069G_00830</name>
</gene>
<reference evidence="2" key="1">
    <citation type="submission" date="2022-09" db="EMBL/GenBank/DDBJ databases">
        <title>Chromosome-level assembly of Trichoderma breve T069, a fungus used in development of biopesticide product.</title>
        <authorList>
            <person name="Lin R."/>
            <person name="Liu T."/>
        </authorList>
    </citation>
    <scope>NUCLEOTIDE SEQUENCE</scope>
    <source>
        <strain evidence="2">T069</strain>
    </source>
</reference>
<organism evidence="2 3">
    <name type="scientific">Trichoderma breve</name>
    <dbReference type="NCBI Taxonomy" id="2034170"/>
    <lineage>
        <taxon>Eukaryota</taxon>
        <taxon>Fungi</taxon>
        <taxon>Dikarya</taxon>
        <taxon>Ascomycota</taxon>
        <taxon>Pezizomycotina</taxon>
        <taxon>Sordariomycetes</taxon>
        <taxon>Hypocreomycetidae</taxon>
        <taxon>Hypocreales</taxon>
        <taxon>Hypocreaceae</taxon>
        <taxon>Trichoderma</taxon>
    </lineage>
</organism>
<dbReference type="InterPro" id="IPR025676">
    <property type="entry name" value="Clr5_dom"/>
</dbReference>
<protein>
    <submittedName>
        <fullName evidence="2">Clr5 domain-containing protein</fullName>
    </submittedName>
</protein>
<dbReference type="GeneID" id="80862728"/>
<dbReference type="Proteomes" id="UP001140511">
    <property type="component" value="Unassembled WGS sequence"/>
</dbReference>
<evidence type="ECO:0000259" key="1">
    <source>
        <dbReference type="Pfam" id="PF14420"/>
    </source>
</evidence>
<dbReference type="RefSeq" id="XP_056033356.1">
    <property type="nucleotide sequence ID" value="XM_056168040.1"/>
</dbReference>
<comment type="caution">
    <text evidence="2">The sequence shown here is derived from an EMBL/GenBank/DDBJ whole genome shotgun (WGS) entry which is preliminary data.</text>
</comment>
<keyword evidence="3" id="KW-1185">Reference proteome</keyword>
<evidence type="ECO:0000313" key="3">
    <source>
        <dbReference type="Proteomes" id="UP001140511"/>
    </source>
</evidence>
<evidence type="ECO:0000313" key="2">
    <source>
        <dbReference type="EMBL" id="KAJ4864300.1"/>
    </source>
</evidence>
<dbReference type="AlphaFoldDB" id="A0A9W9JR44"/>